<dbReference type="Proteomes" id="UP000288758">
    <property type="component" value="Chromosome"/>
</dbReference>
<proteinExistence type="predicted"/>
<dbReference type="GO" id="GO:0006508">
    <property type="term" value="P:proteolysis"/>
    <property type="evidence" value="ECO:0007669"/>
    <property type="project" value="UniProtKB-KW"/>
</dbReference>
<keyword evidence="1" id="KW-0378">Hydrolase</keyword>
<organism evidence="1 2">
    <name type="scientific">Corallococcus coralloides</name>
    <name type="common">Myxococcus coralloides</name>
    <dbReference type="NCBI Taxonomy" id="184914"/>
    <lineage>
        <taxon>Bacteria</taxon>
        <taxon>Pseudomonadati</taxon>
        <taxon>Myxococcota</taxon>
        <taxon>Myxococcia</taxon>
        <taxon>Myxococcales</taxon>
        <taxon>Cystobacterineae</taxon>
        <taxon>Myxococcaceae</taxon>
        <taxon>Corallococcus</taxon>
    </lineage>
</organism>
<dbReference type="InterPro" id="IPR011990">
    <property type="entry name" value="TPR-like_helical_dom_sf"/>
</dbReference>
<dbReference type="Gene3D" id="1.25.40.10">
    <property type="entry name" value="Tetratricopeptide repeat domain"/>
    <property type="match status" value="1"/>
</dbReference>
<sequence length="625" mass="69683">MSTGRVMGLAARVALLAVWGCVLGVSCVKRPVDYAREQARTLAPAKLESSSQPSTGPVRKIRVRVYADSDYREQVVRWRSSVVSQLQRASAVMQGPLGVVFELESTREWAHRGVEGELEGSLTALELTDPGEGVDLVVGFVSALKLFSSAQHELGMARLFGRHCVLREMGNPEEVRAIMEALIHLPQDERQTLYQERKMHKETSIFLHEWAHTLGAFHMRSSHWMMFPSYAPNQAAFAPQTLALLKTSLRHASAGRRDDAAARAWATELGALLASTSSPDWEGPEKEAVVEWLAKVREGKAPLVIHPPQAPLPPEDRRRFDAILALEKEGRVEVAAQQLEPLARRYPEDFLVQRLACYLDTRVAPKLPATREKCEAVAEKFPSEPAPLFLLATLALQQGQHLEAQGQLVRARQRMEANPGTPPEVWGDLAAFFKETSSVTWAEQALQKAGNDSRTEPLRTWARQARRWKALPVDVSASGVAVEREGEFIRAAKDVEDFLDKGQATKAQARLTWLRREFPRAAVLHVLDCEGHLRAGRTGPAKAACRQAVAAHEEAVQAHFILGWLASQSGPREEARTHLERVVALEPLHRQAWQLLAEQYRAVGMAEALKTLQGRYREQFAQELH</sequence>
<dbReference type="EMBL" id="CP034669">
    <property type="protein sequence ID" value="QAT84338.1"/>
    <property type="molecule type" value="Genomic_DNA"/>
</dbReference>
<dbReference type="RefSeq" id="WP_128796325.1">
    <property type="nucleotide sequence ID" value="NZ_CP034669.1"/>
</dbReference>
<evidence type="ECO:0000313" key="1">
    <source>
        <dbReference type="EMBL" id="QAT84338.1"/>
    </source>
</evidence>
<name>A0A410RR25_CORCK</name>
<gene>
    <name evidence="1" type="primary">bepA_7</name>
    <name evidence="1" type="ORF">EJ065_2766</name>
</gene>
<dbReference type="PROSITE" id="PS51257">
    <property type="entry name" value="PROKAR_LIPOPROTEIN"/>
    <property type="match status" value="1"/>
</dbReference>
<evidence type="ECO:0000313" key="2">
    <source>
        <dbReference type="Proteomes" id="UP000288758"/>
    </source>
</evidence>
<keyword evidence="1" id="KW-0645">Protease</keyword>
<reference evidence="1 2" key="1">
    <citation type="submission" date="2018-12" db="EMBL/GenBank/DDBJ databases">
        <title>Complete Genome Sequence of the Corallopyronin A producing Myxobacterium Corallococcus coralloides B035.</title>
        <authorList>
            <person name="Bouhired S.M."/>
            <person name="Rupp O."/>
            <person name="Blom J."/>
            <person name="Schaeberle T.F."/>
            <person name="Kehraus S."/>
            <person name="Schiefer A."/>
            <person name="Pfarr K."/>
            <person name="Goesmann A."/>
            <person name="Hoerauf A."/>
            <person name="Koenig G.M."/>
        </authorList>
    </citation>
    <scope>NUCLEOTIDE SEQUENCE [LARGE SCALE GENOMIC DNA]</scope>
    <source>
        <strain evidence="1 2">B035</strain>
    </source>
</reference>
<accession>A0A410RR25</accession>
<dbReference type="GO" id="GO:0008233">
    <property type="term" value="F:peptidase activity"/>
    <property type="evidence" value="ECO:0007669"/>
    <property type="project" value="UniProtKB-KW"/>
</dbReference>
<protein>
    <submittedName>
        <fullName evidence="1">Beta-barrel assembly-enhancing protease</fullName>
    </submittedName>
</protein>
<dbReference type="AlphaFoldDB" id="A0A410RR25"/>
<dbReference type="SUPFAM" id="SSF48452">
    <property type="entry name" value="TPR-like"/>
    <property type="match status" value="1"/>
</dbReference>